<proteinExistence type="predicted"/>
<dbReference type="Proteomes" id="UP000828390">
    <property type="component" value="Unassembled WGS sequence"/>
</dbReference>
<reference evidence="1" key="1">
    <citation type="journal article" date="2019" name="bioRxiv">
        <title>The Genome of the Zebra Mussel, Dreissena polymorpha: A Resource for Invasive Species Research.</title>
        <authorList>
            <person name="McCartney M.A."/>
            <person name="Auch B."/>
            <person name="Kono T."/>
            <person name="Mallez S."/>
            <person name="Zhang Y."/>
            <person name="Obille A."/>
            <person name="Becker A."/>
            <person name="Abrahante J.E."/>
            <person name="Garbe J."/>
            <person name="Badalamenti J.P."/>
            <person name="Herman A."/>
            <person name="Mangelson H."/>
            <person name="Liachko I."/>
            <person name="Sullivan S."/>
            <person name="Sone E.D."/>
            <person name="Koren S."/>
            <person name="Silverstein K.A.T."/>
            <person name="Beckman K.B."/>
            <person name="Gohl D.M."/>
        </authorList>
    </citation>
    <scope>NUCLEOTIDE SEQUENCE</scope>
    <source>
        <strain evidence="1">Duluth1</strain>
        <tissue evidence="1">Whole animal</tissue>
    </source>
</reference>
<evidence type="ECO:0000313" key="1">
    <source>
        <dbReference type="EMBL" id="KAH3770224.1"/>
    </source>
</evidence>
<protein>
    <submittedName>
        <fullName evidence="1">Uncharacterized protein</fullName>
    </submittedName>
</protein>
<keyword evidence="2" id="KW-1185">Reference proteome</keyword>
<dbReference type="EMBL" id="JAIWYP010000009">
    <property type="protein sequence ID" value="KAH3770224.1"/>
    <property type="molecule type" value="Genomic_DNA"/>
</dbReference>
<gene>
    <name evidence="1" type="ORF">DPMN_171508</name>
</gene>
<sequence>MKRERCLVRLDGVDEGTGPGDHHNLPTLVSVYNQTVMLITTRPWKLAESKVKISDIDAVLQMEGINEPLELSSIILSRLVAKAELEINNPHLGVTYGIKSSAS</sequence>
<dbReference type="AlphaFoldDB" id="A0A9D4IE80"/>
<evidence type="ECO:0000313" key="2">
    <source>
        <dbReference type="Proteomes" id="UP000828390"/>
    </source>
</evidence>
<comment type="caution">
    <text evidence="1">The sequence shown here is derived from an EMBL/GenBank/DDBJ whole genome shotgun (WGS) entry which is preliminary data.</text>
</comment>
<name>A0A9D4IE80_DREPO</name>
<reference evidence="1" key="2">
    <citation type="submission" date="2020-11" db="EMBL/GenBank/DDBJ databases">
        <authorList>
            <person name="McCartney M.A."/>
            <person name="Auch B."/>
            <person name="Kono T."/>
            <person name="Mallez S."/>
            <person name="Becker A."/>
            <person name="Gohl D.M."/>
            <person name="Silverstein K.A.T."/>
            <person name="Koren S."/>
            <person name="Bechman K.B."/>
            <person name="Herman A."/>
            <person name="Abrahante J.E."/>
            <person name="Garbe J."/>
        </authorList>
    </citation>
    <scope>NUCLEOTIDE SEQUENCE</scope>
    <source>
        <strain evidence="1">Duluth1</strain>
        <tissue evidence="1">Whole animal</tissue>
    </source>
</reference>
<organism evidence="1 2">
    <name type="scientific">Dreissena polymorpha</name>
    <name type="common">Zebra mussel</name>
    <name type="synonym">Mytilus polymorpha</name>
    <dbReference type="NCBI Taxonomy" id="45954"/>
    <lineage>
        <taxon>Eukaryota</taxon>
        <taxon>Metazoa</taxon>
        <taxon>Spiralia</taxon>
        <taxon>Lophotrochozoa</taxon>
        <taxon>Mollusca</taxon>
        <taxon>Bivalvia</taxon>
        <taxon>Autobranchia</taxon>
        <taxon>Heteroconchia</taxon>
        <taxon>Euheterodonta</taxon>
        <taxon>Imparidentia</taxon>
        <taxon>Neoheterodontei</taxon>
        <taxon>Myida</taxon>
        <taxon>Dreissenoidea</taxon>
        <taxon>Dreissenidae</taxon>
        <taxon>Dreissena</taxon>
    </lineage>
</organism>
<accession>A0A9D4IE80</accession>